<dbReference type="RefSeq" id="WP_090890148.1">
    <property type="nucleotide sequence ID" value="NZ_FOGG01000078.1"/>
</dbReference>
<accession>A0A1H9WDY9</accession>
<keyword evidence="4" id="KW-1185">Reference proteome</keyword>
<dbReference type="AlphaFoldDB" id="A0A1H9WDY9"/>
<organism evidence="3 4">
    <name type="scientific">Pedobacter rhizosphaerae</name>
    <dbReference type="NCBI Taxonomy" id="390241"/>
    <lineage>
        <taxon>Bacteria</taxon>
        <taxon>Pseudomonadati</taxon>
        <taxon>Bacteroidota</taxon>
        <taxon>Sphingobacteriia</taxon>
        <taxon>Sphingobacteriales</taxon>
        <taxon>Sphingobacteriaceae</taxon>
        <taxon>Pedobacter</taxon>
    </lineage>
</organism>
<dbReference type="Pfam" id="PF14257">
    <property type="entry name" value="DUF4349"/>
    <property type="match status" value="1"/>
</dbReference>
<evidence type="ECO:0000259" key="2">
    <source>
        <dbReference type="Pfam" id="PF14257"/>
    </source>
</evidence>
<keyword evidence="1" id="KW-0812">Transmembrane</keyword>
<protein>
    <recommendedName>
        <fullName evidence="2">DUF4349 domain-containing protein</fullName>
    </recommendedName>
</protein>
<dbReference type="PROSITE" id="PS51257">
    <property type="entry name" value="PROKAR_LIPOPROTEIN"/>
    <property type="match status" value="1"/>
</dbReference>
<feature type="domain" description="DUF4349" evidence="2">
    <location>
        <begin position="43"/>
        <end position="265"/>
    </location>
</feature>
<evidence type="ECO:0000256" key="1">
    <source>
        <dbReference type="SAM" id="Phobius"/>
    </source>
</evidence>
<dbReference type="STRING" id="390241.SAMN04488023_1781"/>
<dbReference type="InterPro" id="IPR025645">
    <property type="entry name" value="DUF4349"/>
</dbReference>
<keyword evidence="1" id="KW-1133">Transmembrane helix</keyword>
<evidence type="ECO:0000313" key="4">
    <source>
        <dbReference type="Proteomes" id="UP000199572"/>
    </source>
</evidence>
<dbReference type="Proteomes" id="UP000199572">
    <property type="component" value="Unassembled WGS sequence"/>
</dbReference>
<dbReference type="EMBL" id="FOGG01000078">
    <property type="protein sequence ID" value="SES32011.1"/>
    <property type="molecule type" value="Genomic_DNA"/>
</dbReference>
<keyword evidence="1" id="KW-0472">Membrane</keyword>
<gene>
    <name evidence="3" type="ORF">SAMN04488023_1781</name>
</gene>
<evidence type="ECO:0000313" key="3">
    <source>
        <dbReference type="EMBL" id="SES32011.1"/>
    </source>
</evidence>
<dbReference type="OrthoDB" id="790552at2"/>
<sequence length="279" mass="31484">MKRNIIAIAILITFFGCNSSNKDYAESSIGADTISADSIANEKIIKTADMRFRVKDVQQTKETLSATLKKQGGAIAEFSINSTIQETDKVKQSTDSLKEITSYRTEGYVVAKIPSEKLDEFTNTIARMAVFVDNQSMKMDDQSILYLANKLKAQNRVEAVERINKVATKKSANVESALIIKDDFIDKKVENLQIDNKVKFSTITLNFYQDNTVRTMIVANDNLYDYRPGFASRLWLNILNGWTIFKEMILALANLWMLVVLGIAIFFGVKQYRAKRAGL</sequence>
<reference evidence="3 4" key="1">
    <citation type="submission" date="2016-10" db="EMBL/GenBank/DDBJ databases">
        <authorList>
            <person name="de Groot N.N."/>
        </authorList>
    </citation>
    <scope>NUCLEOTIDE SEQUENCE [LARGE SCALE GENOMIC DNA]</scope>
    <source>
        <strain evidence="3 4">DSM 18610</strain>
    </source>
</reference>
<feature type="transmembrane region" description="Helical" evidence="1">
    <location>
        <begin position="248"/>
        <end position="269"/>
    </location>
</feature>
<proteinExistence type="predicted"/>
<name>A0A1H9WDY9_9SPHI</name>